<evidence type="ECO:0000256" key="6">
    <source>
        <dbReference type="ARBA" id="ARBA00022825"/>
    </source>
</evidence>
<keyword evidence="3" id="KW-0964">Secreted</keyword>
<dbReference type="InterPro" id="IPR009003">
    <property type="entry name" value="Peptidase_S1_PA"/>
</dbReference>
<evidence type="ECO:0000313" key="11">
    <source>
        <dbReference type="EMBL" id="BAX07314.1"/>
    </source>
</evidence>
<dbReference type="InterPro" id="IPR018114">
    <property type="entry name" value="TRYPSIN_HIS"/>
</dbReference>
<evidence type="ECO:0000256" key="4">
    <source>
        <dbReference type="ARBA" id="ARBA00022670"/>
    </source>
</evidence>
<dbReference type="InterPro" id="IPR043504">
    <property type="entry name" value="Peptidase_S1_PA_chymotrypsin"/>
</dbReference>
<feature type="domain" description="Peptidase S1" evidence="10">
    <location>
        <begin position="37"/>
        <end position="266"/>
    </location>
</feature>
<dbReference type="PANTHER" id="PTHR24276">
    <property type="entry name" value="POLYSERASE-RELATED"/>
    <property type="match status" value="1"/>
</dbReference>
<evidence type="ECO:0000256" key="3">
    <source>
        <dbReference type="ARBA" id="ARBA00022525"/>
    </source>
</evidence>
<dbReference type="SUPFAM" id="SSF50494">
    <property type="entry name" value="Trypsin-like serine proteases"/>
    <property type="match status" value="1"/>
</dbReference>
<dbReference type="CDD" id="cd00190">
    <property type="entry name" value="Tryp_SPc"/>
    <property type="match status" value="1"/>
</dbReference>
<dbReference type="EMBL" id="FX985301">
    <property type="protein sequence ID" value="BAX07314.1"/>
    <property type="molecule type" value="mRNA"/>
</dbReference>
<feature type="signal peptide" evidence="9">
    <location>
        <begin position="1"/>
        <end position="17"/>
    </location>
</feature>
<sequence>MFYKMGISCLLAVSVLAVCTGALRLHKRPSHLSNRPIVGGVDADISSFPYQVSLAVFSYGSDEISTRHFCGGSIISVDWVLTAAHCVHRQHPDDILVRVGTNTLDEGGFLHEVTKIITNVNYDRTISLNCDIALLKVAKPFEIGPNVKPVPLSKNPLRPGEIIVVSGWGDTSEGGDLSNTLQKVEVPVVPQWECKWLYVHEQLSENMFCGGRAGRDSCQGDSGGPVVANGILVGIVSWGEGCARPGYPGVYSNVEKLRKWIFHNSGV</sequence>
<dbReference type="FunFam" id="2.40.10.10:FF:000047">
    <property type="entry name" value="Trypsin eta"/>
    <property type="match status" value="1"/>
</dbReference>
<evidence type="ECO:0000256" key="8">
    <source>
        <dbReference type="RuleBase" id="RU363034"/>
    </source>
</evidence>
<dbReference type="GO" id="GO:0004252">
    <property type="term" value="F:serine-type endopeptidase activity"/>
    <property type="evidence" value="ECO:0007669"/>
    <property type="project" value="InterPro"/>
</dbReference>
<comment type="subcellular location">
    <subcellularLocation>
        <location evidence="1">Secreted</location>
    </subcellularLocation>
</comment>
<dbReference type="PRINTS" id="PR00722">
    <property type="entry name" value="CHYMOTRYPSIN"/>
</dbReference>
<evidence type="ECO:0000256" key="5">
    <source>
        <dbReference type="ARBA" id="ARBA00022801"/>
    </source>
</evidence>
<dbReference type="InterPro" id="IPR001314">
    <property type="entry name" value="Peptidase_S1A"/>
</dbReference>
<keyword evidence="7" id="KW-1015">Disulfide bond</keyword>
<dbReference type="AlphaFoldDB" id="A0A1V1FIS3"/>
<dbReference type="InterPro" id="IPR050430">
    <property type="entry name" value="Peptidase_S1"/>
</dbReference>
<reference evidence="11" key="1">
    <citation type="journal article" date="2017" name="PLoS ONE">
        <title>Caste-, sex-, and age-dependent expression of immune-related genes in a Japanese subterranean termite, Reticulitermes speratus.</title>
        <authorList>
            <person name="Mitaka Y."/>
            <person name="Kobayashi K."/>
            <person name="Matsuura K."/>
        </authorList>
    </citation>
    <scope>NUCLEOTIDE SEQUENCE</scope>
    <source>
        <tissue evidence="11">Whole body</tissue>
    </source>
</reference>
<accession>A0A1V1FIS3</accession>
<keyword evidence="4 8" id="KW-0645">Protease</keyword>
<keyword evidence="6 8" id="KW-0720">Serine protease</keyword>
<protein>
    <submittedName>
        <fullName evidence="11">Putative serine protease 23</fullName>
    </submittedName>
</protein>
<feature type="chain" id="PRO_5013228395" evidence="9">
    <location>
        <begin position="18"/>
        <end position="267"/>
    </location>
</feature>
<dbReference type="GO" id="GO:0016485">
    <property type="term" value="P:protein processing"/>
    <property type="evidence" value="ECO:0007669"/>
    <property type="project" value="UniProtKB-ARBA"/>
</dbReference>
<dbReference type="PROSITE" id="PS00134">
    <property type="entry name" value="TRYPSIN_HIS"/>
    <property type="match status" value="1"/>
</dbReference>
<evidence type="ECO:0000256" key="2">
    <source>
        <dbReference type="ARBA" id="ARBA00007664"/>
    </source>
</evidence>
<keyword evidence="9" id="KW-0732">Signal</keyword>
<keyword evidence="5 8" id="KW-0378">Hydrolase</keyword>
<gene>
    <name evidence="11" type="primary">SP23</name>
</gene>
<dbReference type="SMART" id="SM00020">
    <property type="entry name" value="Tryp_SPc"/>
    <property type="match status" value="1"/>
</dbReference>
<dbReference type="PROSITE" id="PS50240">
    <property type="entry name" value="TRYPSIN_DOM"/>
    <property type="match status" value="1"/>
</dbReference>
<dbReference type="Gene3D" id="2.40.10.10">
    <property type="entry name" value="Trypsin-like serine proteases"/>
    <property type="match status" value="1"/>
</dbReference>
<organism evidence="11">
    <name type="scientific">Reticulitermes speratus</name>
    <dbReference type="NCBI Taxonomy" id="60591"/>
    <lineage>
        <taxon>Eukaryota</taxon>
        <taxon>Metazoa</taxon>
        <taxon>Ecdysozoa</taxon>
        <taxon>Arthropoda</taxon>
        <taxon>Hexapoda</taxon>
        <taxon>Insecta</taxon>
        <taxon>Pterygota</taxon>
        <taxon>Neoptera</taxon>
        <taxon>Polyneoptera</taxon>
        <taxon>Dictyoptera</taxon>
        <taxon>Blattodea</taxon>
        <taxon>Blattoidea</taxon>
        <taxon>Termitoidae</taxon>
        <taxon>Rhinotermitidae</taxon>
        <taxon>Reticulitermes</taxon>
        <taxon>Frontotermes</taxon>
    </lineage>
</organism>
<dbReference type="InterPro" id="IPR033116">
    <property type="entry name" value="TRYPSIN_SER"/>
</dbReference>
<dbReference type="PANTHER" id="PTHR24276:SF91">
    <property type="entry name" value="AT26814P-RELATED"/>
    <property type="match status" value="1"/>
</dbReference>
<evidence type="ECO:0000256" key="1">
    <source>
        <dbReference type="ARBA" id="ARBA00004613"/>
    </source>
</evidence>
<name>A0A1V1FIS3_9NEOP</name>
<dbReference type="Pfam" id="PF00089">
    <property type="entry name" value="Trypsin"/>
    <property type="match status" value="1"/>
</dbReference>
<dbReference type="InterPro" id="IPR001254">
    <property type="entry name" value="Trypsin_dom"/>
</dbReference>
<dbReference type="PROSITE" id="PS00135">
    <property type="entry name" value="TRYPSIN_SER"/>
    <property type="match status" value="1"/>
</dbReference>
<evidence type="ECO:0000256" key="7">
    <source>
        <dbReference type="ARBA" id="ARBA00023157"/>
    </source>
</evidence>
<evidence type="ECO:0000259" key="10">
    <source>
        <dbReference type="PROSITE" id="PS50240"/>
    </source>
</evidence>
<comment type="similarity">
    <text evidence="2">Belongs to the peptidase S1 family.</text>
</comment>
<dbReference type="GO" id="GO:0005576">
    <property type="term" value="C:extracellular region"/>
    <property type="evidence" value="ECO:0007669"/>
    <property type="project" value="UniProtKB-SubCell"/>
</dbReference>
<evidence type="ECO:0000256" key="9">
    <source>
        <dbReference type="SAM" id="SignalP"/>
    </source>
</evidence>
<proteinExistence type="evidence at transcript level"/>